<feature type="chain" id="PRO_5029527515" evidence="2">
    <location>
        <begin position="25"/>
        <end position="588"/>
    </location>
</feature>
<protein>
    <submittedName>
        <fullName evidence="3">Uncharacterized protein</fullName>
    </submittedName>
</protein>
<feature type="region of interest" description="Disordered" evidence="1">
    <location>
        <begin position="236"/>
        <end position="277"/>
    </location>
</feature>
<reference evidence="3 4" key="1">
    <citation type="journal article" date="2013" name="Int. J. Syst. Evol. Microbiol.">
        <title>Kordia antarctica sp. nov., isolated from Antarctic seawater.</title>
        <authorList>
            <person name="Baek K."/>
            <person name="Choi A."/>
            <person name="Kang I."/>
            <person name="Lee K."/>
            <person name="Cho J.C."/>
        </authorList>
    </citation>
    <scope>NUCLEOTIDE SEQUENCE [LARGE SCALE GENOMIC DNA]</scope>
    <source>
        <strain evidence="3 4">IMCC3317</strain>
    </source>
</reference>
<name>A0A7L4ZDX6_9FLAO</name>
<proteinExistence type="predicted"/>
<sequence length="588" mass="65554">MKKVRNLMRILCILLLFLFTNCQHDTVIETQQEETLQNKFSLKSSVLSMQEAEANIKLSNKMRSLTTLQSSNIAENVYSEAYNFTIDTYVVKLVESTENDSHSYTFPISRENNVGSVLENLVFSYNTTTDDYDASLVTYHFNASQKQEFLTSKHVSTPYGITNEPIAVNLADILGETVTPCTTNYTEYHTTPDTGQTFVHSSSIGNVNNECEHEDISGDIGCTVYTIITSDCAVSGSSGSSSGSPSSTPTGGGNDDTTDTTTPTDDEDNIITSPITREESIKQSITDCINGVAEFNTTDTTTIDVQILEQLGYTINDWITINNYLNDNGCSETAQEDVIEDLLDAYDDYQILNELQGKALCVYNKLKSSSSGFKNAIKKFDGDFPVAHLKFEALILTGTKKGRTVAPSNGTSPDANSPDYVISIQLNSSQNIYGYHQRPNLLIAKTIIHEVIHAEMYRKLLSLAQQGHLDFTGLTAEQQTNLVLSIQNNFPGLYDYMRRHNNWQHQQMATHYRETIARALQEFDTGVAVPETQQPLQLYMDLSWEGLIYENGNNAISSWISLSQTERDRIELVISNYIANNINEICTP</sequence>
<gene>
    <name evidence="3" type="ORF">IMCC3317_03280</name>
</gene>
<dbReference type="OrthoDB" id="1450227at2"/>
<accession>A0A7L4ZDX6</accession>
<feature type="signal peptide" evidence="2">
    <location>
        <begin position="1"/>
        <end position="24"/>
    </location>
</feature>
<feature type="compositionally biased region" description="Low complexity" evidence="1">
    <location>
        <begin position="236"/>
        <end position="249"/>
    </location>
</feature>
<dbReference type="KEGG" id="kan:IMCC3317_03280"/>
<dbReference type="AlphaFoldDB" id="A0A7L4ZDX6"/>
<evidence type="ECO:0000313" key="3">
    <source>
        <dbReference type="EMBL" id="QHI34982.1"/>
    </source>
</evidence>
<evidence type="ECO:0000256" key="2">
    <source>
        <dbReference type="SAM" id="SignalP"/>
    </source>
</evidence>
<dbReference type="RefSeq" id="WP_160127762.1">
    <property type="nucleotide sequence ID" value="NZ_CP019288.1"/>
</dbReference>
<organism evidence="3 4">
    <name type="scientific">Kordia antarctica</name>
    <dbReference type="NCBI Taxonomy" id="1218801"/>
    <lineage>
        <taxon>Bacteria</taxon>
        <taxon>Pseudomonadati</taxon>
        <taxon>Bacteroidota</taxon>
        <taxon>Flavobacteriia</taxon>
        <taxon>Flavobacteriales</taxon>
        <taxon>Flavobacteriaceae</taxon>
        <taxon>Kordia</taxon>
    </lineage>
</organism>
<keyword evidence="4" id="KW-1185">Reference proteome</keyword>
<dbReference type="EMBL" id="CP019288">
    <property type="protein sequence ID" value="QHI34982.1"/>
    <property type="molecule type" value="Genomic_DNA"/>
</dbReference>
<evidence type="ECO:0000256" key="1">
    <source>
        <dbReference type="SAM" id="MobiDB-lite"/>
    </source>
</evidence>
<dbReference type="Proteomes" id="UP000464657">
    <property type="component" value="Chromosome"/>
</dbReference>
<keyword evidence="2" id="KW-0732">Signal</keyword>
<evidence type="ECO:0000313" key="4">
    <source>
        <dbReference type="Proteomes" id="UP000464657"/>
    </source>
</evidence>